<dbReference type="Proteomes" id="UP001499979">
    <property type="component" value="Unassembled WGS sequence"/>
</dbReference>
<accession>A0ABN1UAP5</accession>
<dbReference type="RefSeq" id="WP_343906627.1">
    <property type="nucleotide sequence ID" value="NZ_BAAAJE010000004.1"/>
</dbReference>
<gene>
    <name evidence="1" type="ORF">GCM10009606_12600</name>
</gene>
<comment type="caution">
    <text evidence="1">The sequence shown here is derived from an EMBL/GenBank/DDBJ whole genome shotgun (WGS) entry which is preliminary data.</text>
</comment>
<proteinExistence type="predicted"/>
<organism evidence="1 2">
    <name type="scientific">Nocardioides aquiterrae</name>
    <dbReference type="NCBI Taxonomy" id="203799"/>
    <lineage>
        <taxon>Bacteria</taxon>
        <taxon>Bacillati</taxon>
        <taxon>Actinomycetota</taxon>
        <taxon>Actinomycetes</taxon>
        <taxon>Propionibacteriales</taxon>
        <taxon>Nocardioidaceae</taxon>
        <taxon>Nocardioides</taxon>
    </lineage>
</organism>
<keyword evidence="2" id="KW-1185">Reference proteome</keyword>
<reference evidence="1 2" key="1">
    <citation type="journal article" date="2019" name="Int. J. Syst. Evol. Microbiol.">
        <title>The Global Catalogue of Microorganisms (GCM) 10K type strain sequencing project: providing services to taxonomists for standard genome sequencing and annotation.</title>
        <authorList>
            <consortium name="The Broad Institute Genomics Platform"/>
            <consortium name="The Broad Institute Genome Sequencing Center for Infectious Disease"/>
            <person name="Wu L."/>
            <person name="Ma J."/>
        </authorList>
    </citation>
    <scope>NUCLEOTIDE SEQUENCE [LARGE SCALE GENOMIC DNA]</scope>
    <source>
        <strain evidence="1 2">JCM 11813</strain>
    </source>
</reference>
<sequence>MTEDWPERVFRERLVQPDRVSCGATCLVVARMIEDHAYGEYIGAAPSVADRFREEVLAMHRRVTGPVDGGRLQVPWPRALGTPPWAVARQLGDRDVRWIRTSPASGYDAVLAATRRRRPVPVYIGSTWLPRHVVLALGEEGDRLRFFEPASGHLRDVGREEFARARLGLAGWDHAWWAILPEPVTPS</sequence>
<protein>
    <recommendedName>
        <fullName evidence="3">Peptidase C39-like domain-containing protein</fullName>
    </recommendedName>
</protein>
<evidence type="ECO:0000313" key="1">
    <source>
        <dbReference type="EMBL" id="GAA1133876.1"/>
    </source>
</evidence>
<evidence type="ECO:0000313" key="2">
    <source>
        <dbReference type="Proteomes" id="UP001499979"/>
    </source>
</evidence>
<dbReference type="EMBL" id="BAAAJE010000004">
    <property type="protein sequence ID" value="GAA1133876.1"/>
    <property type="molecule type" value="Genomic_DNA"/>
</dbReference>
<name>A0ABN1UAP5_9ACTN</name>
<evidence type="ECO:0008006" key="3">
    <source>
        <dbReference type="Google" id="ProtNLM"/>
    </source>
</evidence>